<feature type="coiled-coil region" evidence="3">
    <location>
        <begin position="43"/>
        <end position="91"/>
    </location>
</feature>
<evidence type="ECO:0000256" key="1">
    <source>
        <dbReference type="ARBA" id="ARBA00022676"/>
    </source>
</evidence>
<dbReference type="Pfam" id="PF13579">
    <property type="entry name" value="Glyco_trans_4_4"/>
    <property type="match status" value="1"/>
</dbReference>
<evidence type="ECO:0000259" key="7">
    <source>
        <dbReference type="Pfam" id="PF13579"/>
    </source>
</evidence>
<dbReference type="InterPro" id="IPR050194">
    <property type="entry name" value="Glycosyltransferase_grp1"/>
</dbReference>
<feature type="region of interest" description="Disordered" evidence="4">
    <location>
        <begin position="135"/>
        <end position="208"/>
    </location>
</feature>
<evidence type="ECO:0000256" key="2">
    <source>
        <dbReference type="ARBA" id="ARBA00022679"/>
    </source>
</evidence>
<keyword evidence="1" id="KW-0328">Glycosyltransferase</keyword>
<dbReference type="Proteomes" id="UP000004840">
    <property type="component" value="Unassembled WGS sequence"/>
</dbReference>
<keyword evidence="3" id="KW-0175">Coiled coil</keyword>
<dbReference type="RefSeq" id="WP_006822397.1">
    <property type="nucleotide sequence ID" value="NZ_CAFW01000047.1"/>
</dbReference>
<dbReference type="Pfam" id="PF13524">
    <property type="entry name" value="Glyco_trans_1_2"/>
    <property type="match status" value="1"/>
</dbReference>
<sequence>MYSDEFRDYQSIRELRIVETLSDPEHVYNRLEQLSGDGKDSYVERLEAEREDLKRRVRAAHAALGDLKSENSVLVNERELAERRLESVRESTTFRVGKSVVGPAQSARGAIRNPKSSFMKLSDKLKVGLQRARTDLLAQRNKPEEATKSNNVLESAHKVQSSTGADQGVEASSSAGAQPETAPSQSDKSVMQEPSKPGLRSAANPLEQFDKKPNLRNFERALNYLWFTQGKIFETKEFVLANPKLVEKLGDKPKSLADRVLGEARIQELDLVPDRSQYPAYVAEPGRVMYCVHQSPVYNSNGYSTRTRGVANGIKGAGGDIVVVARSGYPWDSKADVEKPKPIRSETVLDDIQYVHVPGGNLNREAIDRYVLQCADAFVREARMVRPSVIQAASNFRTALPALIAARRLGIPFVYEVRGLWEFTEASSKPGFESTERFAAMRNLENLVAKNADRVLAITSQVKEELVARGTKTENISVAPNSVDPEVFVPLPKDTNYAKAKKIRVDAPVVGFAGSIVGYEGLEDLIDASAILIGNGVDHQIVIAGSGTAENGLKEQTERLGLEKHVLFLGRLPQNEMPRLQSTFDIVACPRKSNLVTELVSPLKPLESFAAGKATLLSNVAPNKGLAGGDQQRALLADADDVESLALKLEKLIKDPDLRADLGRTARLWVVTERSWNNLGQMILSAYAQATEEYANQTPESRKLNSLRVGVIGDEFTRSTLENAFDVVLLKRDGWREQLSAEPKLDMIFVESAWEGNEAEWSRGVGHYSEEESADLRGLLTIARERAIPTVFWNKEDPIHISRFAPNAALFDHVFTTDANMIPRYLNVDGCRNKTVSALPFYAQPKLHNPLPSTRKFKKSIAYAGSYYGDRYKERSKGLERLLEASSKYEIDIYDRQANNPDSPYKFPEAYRSSVRGGLPYKEVVESYKSHTAHLNVNSVLNSPTMFSRRVVEIPACGGIVMSAYGRGIAETLGSNIAHSNNAKDHRAWLYDWSTNPTGRLDEIWRQMRTVYRAHTTESALSILARTAGISVQGLKPSKYTAVLTDLGNRSESERLSFVKRVVAQSVRPDVIVVPELTRSETEYLDEQGIVAYSELDSSAEKDIEIYFPQEFSRTFAEDVLFPLRFGDYGTVFIKDPRVFSLNAYVTEPVESGEAEGLSLAMKSRANDESNQIAVTLPISRAIEAEQEIIEEDTFDFSGKTILVAGHDLKFSGAILDELHAIGCEVLIDKWEGHNKHDPAKSKELLNQADIVICEWGLGNAVWYSNNLLPRQSMVVRVHSQELFLPFLRQINKAKVGKFIFVGELIRKAAITSHGVPSNKTVVIPNFVDSASLDRPKVEGAEKTLGIVGIVPKSKRLDRALDILEGLLEHDSEYKLRIKGKTPEDYPWMKNRPEEMEFYSEQNRRIGSINQKYPGAVVFDGFGPDMEEWYRQVGVVLSTSDFESFHLTLADGAATGALPVSLNWPGADLIYPLTWLRGTTDEIVEAVLRPRIRNAEAQGFVASSFEATDLLNKFCGVIGELMSETVYS</sequence>
<keyword evidence="2 8" id="KW-0808">Transferase</keyword>
<evidence type="ECO:0000313" key="8">
    <source>
        <dbReference type="EMBL" id="CCE54891.1"/>
    </source>
</evidence>
<organism evidence="8 9">
    <name type="scientific">Corynebacterium casei UCMA 3821</name>
    <dbReference type="NCBI Taxonomy" id="1110505"/>
    <lineage>
        <taxon>Bacteria</taxon>
        <taxon>Bacillati</taxon>
        <taxon>Actinomycetota</taxon>
        <taxon>Actinomycetes</taxon>
        <taxon>Mycobacteriales</taxon>
        <taxon>Corynebacteriaceae</taxon>
        <taxon>Corynebacterium</taxon>
    </lineage>
</organism>
<dbReference type="InterPro" id="IPR055259">
    <property type="entry name" value="YkvP/CgeB_Glyco_trans-like"/>
</dbReference>
<feature type="domain" description="Spore protein YkvP/CgeB glycosyl transferase-like" evidence="6">
    <location>
        <begin position="910"/>
        <end position="1018"/>
    </location>
</feature>
<protein>
    <submittedName>
        <fullName evidence="8">Putative group 1 glycosyl transferase</fullName>
    </submittedName>
</protein>
<feature type="domain" description="Glycosyltransferase subfamily 4-like N-terminal" evidence="7">
    <location>
        <begin position="301"/>
        <end position="481"/>
    </location>
</feature>
<evidence type="ECO:0000256" key="4">
    <source>
        <dbReference type="SAM" id="MobiDB-lite"/>
    </source>
</evidence>
<feature type="compositionally biased region" description="Polar residues" evidence="4">
    <location>
        <begin position="148"/>
        <end position="189"/>
    </location>
</feature>
<dbReference type="PANTHER" id="PTHR45947:SF3">
    <property type="entry name" value="SULFOQUINOVOSYL TRANSFERASE SQD2"/>
    <property type="match status" value="1"/>
</dbReference>
<dbReference type="GO" id="GO:1903509">
    <property type="term" value="P:liposaccharide metabolic process"/>
    <property type="evidence" value="ECO:0007669"/>
    <property type="project" value="UniProtKB-ARBA"/>
</dbReference>
<dbReference type="GO" id="GO:0016757">
    <property type="term" value="F:glycosyltransferase activity"/>
    <property type="evidence" value="ECO:0007669"/>
    <property type="project" value="UniProtKB-KW"/>
</dbReference>
<comment type="caution">
    <text evidence="8">The sequence shown here is derived from an EMBL/GenBank/DDBJ whole genome shotgun (WGS) entry which is preliminary data.</text>
</comment>
<dbReference type="Pfam" id="PF00534">
    <property type="entry name" value="Glycos_transf_1"/>
    <property type="match status" value="1"/>
</dbReference>
<evidence type="ECO:0000313" key="9">
    <source>
        <dbReference type="Proteomes" id="UP000004840"/>
    </source>
</evidence>
<dbReference type="EMBL" id="CAFW01000047">
    <property type="protein sequence ID" value="CCE54891.1"/>
    <property type="molecule type" value="Genomic_DNA"/>
</dbReference>
<dbReference type="SUPFAM" id="SSF53756">
    <property type="entry name" value="UDP-Glycosyltransferase/glycogen phosphorylase"/>
    <property type="match status" value="2"/>
</dbReference>
<proteinExistence type="predicted"/>
<dbReference type="InterPro" id="IPR028098">
    <property type="entry name" value="Glyco_trans_4-like_N"/>
</dbReference>
<dbReference type="PANTHER" id="PTHR45947">
    <property type="entry name" value="SULFOQUINOVOSYL TRANSFERASE SQD2"/>
    <property type="match status" value="1"/>
</dbReference>
<evidence type="ECO:0000259" key="5">
    <source>
        <dbReference type="Pfam" id="PF00534"/>
    </source>
</evidence>
<dbReference type="Gene3D" id="3.40.50.2000">
    <property type="entry name" value="Glycogen Phosphorylase B"/>
    <property type="match status" value="3"/>
</dbReference>
<accession>G7HXH6</accession>
<name>G7HXH6_9CORY</name>
<dbReference type="GO" id="GO:1901137">
    <property type="term" value="P:carbohydrate derivative biosynthetic process"/>
    <property type="evidence" value="ECO:0007669"/>
    <property type="project" value="UniProtKB-ARBA"/>
</dbReference>
<dbReference type="CDD" id="cd03794">
    <property type="entry name" value="GT4_WbuB-like"/>
    <property type="match status" value="1"/>
</dbReference>
<gene>
    <name evidence="8" type="ORF">CCAS_06675</name>
</gene>
<evidence type="ECO:0000259" key="6">
    <source>
        <dbReference type="Pfam" id="PF13524"/>
    </source>
</evidence>
<dbReference type="InterPro" id="IPR001296">
    <property type="entry name" value="Glyco_trans_1"/>
</dbReference>
<evidence type="ECO:0000256" key="3">
    <source>
        <dbReference type="SAM" id="Coils"/>
    </source>
</evidence>
<reference evidence="8 9" key="1">
    <citation type="journal article" date="2012" name="J. Bacteriol.">
        <title>Genome Sequence of Corynebacterium casei UCMA 3821, Isolated from a Smear-Ripened Cheese.</title>
        <authorList>
            <person name="Monnet C."/>
            <person name="Loux V."/>
            <person name="Bento P."/>
            <person name="Gibrat J.F."/>
            <person name="Straub C."/>
            <person name="Bonnarme P."/>
            <person name="Landaud S."/>
            <person name="Irlinger F."/>
        </authorList>
    </citation>
    <scope>NUCLEOTIDE SEQUENCE [LARGE SCALE GENOMIC DNA]</scope>
    <source>
        <strain evidence="8 9">UCMA 3821</strain>
    </source>
</reference>
<feature type="domain" description="Glycosyl transferase family 1" evidence="5">
    <location>
        <begin position="497"/>
        <end position="668"/>
    </location>
</feature>